<feature type="compositionally biased region" description="Polar residues" evidence="3">
    <location>
        <begin position="228"/>
        <end position="240"/>
    </location>
</feature>
<feature type="compositionally biased region" description="Low complexity" evidence="3">
    <location>
        <begin position="195"/>
        <end position="206"/>
    </location>
</feature>
<dbReference type="InterPro" id="IPR001647">
    <property type="entry name" value="HTH_TetR"/>
</dbReference>
<feature type="region of interest" description="Disordered" evidence="3">
    <location>
        <begin position="195"/>
        <end position="240"/>
    </location>
</feature>
<comment type="caution">
    <text evidence="5">The sequence shown here is derived from an EMBL/GenBank/DDBJ whole genome shotgun (WGS) entry which is preliminary data.</text>
</comment>
<evidence type="ECO:0000259" key="4">
    <source>
        <dbReference type="PROSITE" id="PS50977"/>
    </source>
</evidence>
<dbReference type="SUPFAM" id="SSF46689">
    <property type="entry name" value="Homeodomain-like"/>
    <property type="match status" value="1"/>
</dbReference>
<evidence type="ECO:0000256" key="3">
    <source>
        <dbReference type="SAM" id="MobiDB-lite"/>
    </source>
</evidence>
<dbReference type="Proteomes" id="UP000324996">
    <property type="component" value="Unassembled WGS sequence"/>
</dbReference>
<dbReference type="EMBL" id="BKCN01000009">
    <property type="protein sequence ID" value="GER04323.1"/>
    <property type="molecule type" value="Genomic_DNA"/>
</dbReference>
<keyword evidence="1 2" id="KW-0238">DNA-binding</keyword>
<dbReference type="Gene3D" id="1.10.357.10">
    <property type="entry name" value="Tetracycline Repressor, domain 2"/>
    <property type="match status" value="1"/>
</dbReference>
<reference evidence="5 6" key="1">
    <citation type="submission" date="2019-09" db="EMBL/GenBank/DDBJ databases">
        <title>NBRP : Genome information of microbial organism related human and environment.</title>
        <authorList>
            <person name="Hattori M."/>
            <person name="Oshima K."/>
            <person name="Inaba H."/>
            <person name="Suda W."/>
            <person name="Sakamoto M."/>
            <person name="Iino T."/>
            <person name="Kitahara M."/>
            <person name="Oshida Y."/>
            <person name="Iida T."/>
            <person name="Kudo T."/>
            <person name="Itoh T."/>
            <person name="Ohkuma M."/>
        </authorList>
    </citation>
    <scope>NUCLEOTIDE SEQUENCE [LARGE SCALE GENOMIC DNA]</scope>
    <source>
        <strain evidence="5 6">Q-1</strain>
    </source>
</reference>
<dbReference type="RefSeq" id="WP_042084979.1">
    <property type="nucleotide sequence ID" value="NZ_BKCN01000009.1"/>
</dbReference>
<proteinExistence type="predicted"/>
<feature type="domain" description="HTH tetR-type" evidence="4">
    <location>
        <begin position="11"/>
        <end position="71"/>
    </location>
</feature>
<dbReference type="PROSITE" id="PS50977">
    <property type="entry name" value="HTH_TETR_2"/>
    <property type="match status" value="1"/>
</dbReference>
<evidence type="ECO:0000256" key="2">
    <source>
        <dbReference type="PROSITE-ProRule" id="PRU00335"/>
    </source>
</evidence>
<dbReference type="GO" id="GO:0003677">
    <property type="term" value="F:DNA binding"/>
    <property type="evidence" value="ECO:0007669"/>
    <property type="project" value="UniProtKB-UniRule"/>
</dbReference>
<evidence type="ECO:0000313" key="6">
    <source>
        <dbReference type="Proteomes" id="UP000324996"/>
    </source>
</evidence>
<dbReference type="AlphaFoldDB" id="A0A5A7N7L8"/>
<dbReference type="Pfam" id="PF00440">
    <property type="entry name" value="TetR_N"/>
    <property type="match status" value="1"/>
</dbReference>
<gene>
    <name evidence="5" type="ORF">JCM17846_20050</name>
</gene>
<feature type="DNA-binding region" description="H-T-H motif" evidence="2">
    <location>
        <begin position="34"/>
        <end position="53"/>
    </location>
</feature>
<evidence type="ECO:0000256" key="1">
    <source>
        <dbReference type="ARBA" id="ARBA00023125"/>
    </source>
</evidence>
<organism evidence="5 6">
    <name type="scientific">Iodidimonas nitroreducens</name>
    <dbReference type="NCBI Taxonomy" id="1236968"/>
    <lineage>
        <taxon>Bacteria</taxon>
        <taxon>Pseudomonadati</taxon>
        <taxon>Pseudomonadota</taxon>
        <taxon>Alphaproteobacteria</taxon>
        <taxon>Iodidimonadales</taxon>
        <taxon>Iodidimonadaceae</taxon>
        <taxon>Iodidimonas</taxon>
    </lineage>
</organism>
<keyword evidence="6" id="KW-1185">Reference proteome</keyword>
<dbReference type="InterPro" id="IPR009057">
    <property type="entry name" value="Homeodomain-like_sf"/>
</dbReference>
<evidence type="ECO:0000313" key="5">
    <source>
        <dbReference type="EMBL" id="GER04323.1"/>
    </source>
</evidence>
<protein>
    <recommendedName>
        <fullName evidence="4">HTH tetR-type domain-containing protein</fullName>
    </recommendedName>
</protein>
<name>A0A5A7N7L8_9PROT</name>
<sequence length="240" mass="25316">MAERNTTDQTPTIRDKVIDAALMAVTDCGWRRTHIDDVIEAAGVSEALFYREFDGLVSVMVAASRQLNAAMADAVADFEEEDSTREKLFALIMARFDAAMPWRAAIVDLARSAPTDPVLAAAAGQALMTMASRALSLAGITVSGPLGFARVNAFMLSVILPAARIWLKDESADLSKTMTGLNDLLERAEWVASRSGPLSGLSGSAADDAKNSATPVSPKALVGAEAGSKNQSGSRVDQGR</sequence>
<accession>A0A5A7N7L8</accession>